<accession>B7K1C0</accession>
<dbReference type="Proteomes" id="UP000008204">
    <property type="component" value="Chromosome"/>
</dbReference>
<evidence type="ECO:0000256" key="2">
    <source>
        <dbReference type="ARBA" id="ARBA00004889"/>
    </source>
</evidence>
<dbReference type="RefSeq" id="WP_012595583.1">
    <property type="nucleotide sequence ID" value="NC_011726.1"/>
</dbReference>
<dbReference type="SUPFAM" id="SSF51366">
    <property type="entry name" value="Ribulose-phoshate binding barrel"/>
    <property type="match status" value="1"/>
</dbReference>
<dbReference type="InterPro" id="IPR000836">
    <property type="entry name" value="PRTase_dom"/>
</dbReference>
<comment type="caution">
    <text evidence="9">Lacks conserved residue(s) required for the propagation of feature annotation.</text>
</comment>
<organism evidence="12 13">
    <name type="scientific">Rippkaea orientalis (strain PCC 8801 / RF-1)</name>
    <name type="common">Cyanothece sp. (strain PCC 8801)</name>
    <dbReference type="NCBI Taxonomy" id="41431"/>
    <lineage>
        <taxon>Bacteria</taxon>
        <taxon>Bacillati</taxon>
        <taxon>Cyanobacteriota</taxon>
        <taxon>Cyanophyceae</taxon>
        <taxon>Oscillatoriophycideae</taxon>
        <taxon>Chroococcales</taxon>
        <taxon>Aphanothecaceae</taxon>
        <taxon>Rippkaea</taxon>
        <taxon>Rippkaea orientalis</taxon>
    </lineage>
</organism>
<keyword evidence="7" id="KW-0456">Lyase</keyword>
<gene>
    <name evidence="9" type="primary">pyrE</name>
    <name evidence="12" type="ordered locus">PCC8801_2296</name>
</gene>
<keyword evidence="13" id="KW-1185">Reference proteome</keyword>
<dbReference type="Gene3D" id="3.40.50.2020">
    <property type="match status" value="1"/>
</dbReference>
<dbReference type="NCBIfam" id="NF004034">
    <property type="entry name" value="PRK05500.1"/>
    <property type="match status" value="1"/>
</dbReference>
<feature type="domain" description="Orotidine 5'-phosphate decarboxylase" evidence="11">
    <location>
        <begin position="17"/>
        <end position="228"/>
    </location>
</feature>
<proteinExistence type="inferred from homology"/>
<feature type="binding site" description="in other chain" evidence="9">
    <location>
        <begin position="404"/>
        <end position="412"/>
    </location>
    <ligand>
        <name>5-phospho-alpha-D-ribose 1-diphosphate</name>
        <dbReference type="ChEBI" id="CHEBI:58017"/>
        <note>ligand shared between dimeric partners</note>
    </ligand>
</feature>
<evidence type="ECO:0000256" key="8">
    <source>
        <dbReference type="ARBA" id="ARBA00049157"/>
    </source>
</evidence>
<evidence type="ECO:0000256" key="4">
    <source>
        <dbReference type="ARBA" id="ARBA00022679"/>
    </source>
</evidence>
<dbReference type="InterPro" id="IPR001754">
    <property type="entry name" value="OMPdeCOase_dom"/>
</dbReference>
<comment type="catalytic activity">
    <reaction evidence="9">
        <text>orotidine 5'-phosphate + diphosphate = orotate + 5-phospho-alpha-D-ribose 1-diphosphate</text>
        <dbReference type="Rhea" id="RHEA:10380"/>
        <dbReference type="ChEBI" id="CHEBI:30839"/>
        <dbReference type="ChEBI" id="CHEBI:33019"/>
        <dbReference type="ChEBI" id="CHEBI:57538"/>
        <dbReference type="ChEBI" id="CHEBI:58017"/>
        <dbReference type="EC" id="2.4.2.10"/>
    </reaction>
</comment>
<keyword evidence="10" id="KW-0175">Coiled coil</keyword>
<feature type="binding site" evidence="9">
    <location>
        <position position="382"/>
    </location>
    <ligand>
        <name>5-phospho-alpha-D-ribose 1-diphosphate</name>
        <dbReference type="ChEBI" id="CHEBI:58017"/>
        <note>ligand shared between dimeric partners</note>
    </ligand>
</feature>
<dbReference type="STRING" id="41431.PCC8801_2296"/>
<dbReference type="GO" id="GO:0004590">
    <property type="term" value="F:orotidine-5'-phosphate decarboxylase activity"/>
    <property type="evidence" value="ECO:0007669"/>
    <property type="project" value="UniProtKB-UniRule"/>
</dbReference>
<dbReference type="InterPro" id="IPR023031">
    <property type="entry name" value="OPRT"/>
</dbReference>
<evidence type="ECO:0000313" key="13">
    <source>
        <dbReference type="Proteomes" id="UP000008204"/>
    </source>
</evidence>
<evidence type="ECO:0000256" key="6">
    <source>
        <dbReference type="ARBA" id="ARBA00022975"/>
    </source>
</evidence>
<dbReference type="PANTHER" id="PTHR19278">
    <property type="entry name" value="OROTATE PHOSPHORIBOSYLTRANSFERASE"/>
    <property type="match status" value="1"/>
</dbReference>
<evidence type="ECO:0000259" key="11">
    <source>
        <dbReference type="SMART" id="SM00934"/>
    </source>
</evidence>
<comment type="pathway">
    <text evidence="1">Pyrimidine metabolism; UMP biosynthesis via de novo pathway; UMP from orotate: step 2/2.</text>
</comment>
<dbReference type="Gene3D" id="3.20.20.70">
    <property type="entry name" value="Aldolase class I"/>
    <property type="match status" value="1"/>
</dbReference>
<dbReference type="EMBL" id="CP001287">
    <property type="protein sequence ID" value="ACK66315.1"/>
    <property type="molecule type" value="Genomic_DNA"/>
</dbReference>
<feature type="binding site" evidence="9">
    <location>
        <position position="378"/>
    </location>
    <ligand>
        <name>5-phospho-alpha-D-ribose 1-diphosphate</name>
        <dbReference type="ChEBI" id="CHEBI:58017"/>
        <note>ligand shared between dimeric partners</note>
    </ligand>
</feature>
<reference evidence="13" key="1">
    <citation type="journal article" date="2011" name="MBio">
        <title>Novel metabolic attributes of the genus Cyanothece, comprising a group of unicellular nitrogen-fixing Cyanobacteria.</title>
        <authorList>
            <person name="Bandyopadhyay A."/>
            <person name="Elvitigala T."/>
            <person name="Welsh E."/>
            <person name="Stockel J."/>
            <person name="Liberton M."/>
            <person name="Min H."/>
            <person name="Sherman L.A."/>
            <person name="Pakrasi H.B."/>
        </authorList>
    </citation>
    <scope>NUCLEOTIDE SEQUENCE [LARGE SCALE GENOMIC DNA]</scope>
    <source>
        <strain evidence="13">PCC 8801</strain>
    </source>
</reference>
<dbReference type="eggNOG" id="COG0284">
    <property type="taxonomic scope" value="Bacteria"/>
</dbReference>
<evidence type="ECO:0000256" key="7">
    <source>
        <dbReference type="ARBA" id="ARBA00023239"/>
    </source>
</evidence>
<dbReference type="CDD" id="cd04725">
    <property type="entry name" value="OMP_decarboxylase_like"/>
    <property type="match status" value="1"/>
</dbReference>
<comment type="catalytic activity">
    <reaction evidence="8">
        <text>orotidine 5'-phosphate + H(+) = UMP + CO2</text>
        <dbReference type="Rhea" id="RHEA:11596"/>
        <dbReference type="ChEBI" id="CHEBI:15378"/>
        <dbReference type="ChEBI" id="CHEBI:16526"/>
        <dbReference type="ChEBI" id="CHEBI:57538"/>
        <dbReference type="ChEBI" id="CHEBI:57865"/>
        <dbReference type="EC" id="4.1.1.23"/>
    </reaction>
</comment>
<dbReference type="CDD" id="cd06223">
    <property type="entry name" value="PRTases_typeI"/>
    <property type="match status" value="1"/>
</dbReference>
<dbReference type="UniPathway" id="UPA00070">
    <property type="reaction ID" value="UER00119"/>
</dbReference>
<dbReference type="InterPro" id="IPR004467">
    <property type="entry name" value="Or_phspho_trans_dom"/>
</dbReference>
<evidence type="ECO:0000256" key="10">
    <source>
        <dbReference type="SAM" id="Coils"/>
    </source>
</evidence>
<dbReference type="InterPro" id="IPR013785">
    <property type="entry name" value="Aldolase_TIM"/>
</dbReference>
<evidence type="ECO:0000256" key="5">
    <source>
        <dbReference type="ARBA" id="ARBA00022793"/>
    </source>
</evidence>
<comment type="function">
    <text evidence="9">Catalyzes the transfer of a ribosyl phosphate group from 5-phosphoribose 1-diphosphate to orotate, leading to the formation of orotidine monophosphate (OMP).</text>
</comment>
<dbReference type="KEGG" id="cyp:PCC8801_2296"/>
<protein>
    <recommendedName>
        <fullName evidence="9">Orotate phosphoribosyltransferase</fullName>
        <shortName evidence="9">OPRT</shortName>
        <shortName evidence="9">OPRTase</shortName>
        <ecNumber evidence="9">2.4.2.10</ecNumber>
    </recommendedName>
</protein>
<dbReference type="NCBIfam" id="TIGR02127">
    <property type="entry name" value="pyrF_sub2"/>
    <property type="match status" value="1"/>
</dbReference>
<dbReference type="GO" id="GO:0000287">
    <property type="term" value="F:magnesium ion binding"/>
    <property type="evidence" value="ECO:0007669"/>
    <property type="project" value="UniProtKB-UniRule"/>
</dbReference>
<dbReference type="GO" id="GO:0006207">
    <property type="term" value="P:'de novo' pyrimidine nucleobase biosynthetic process"/>
    <property type="evidence" value="ECO:0007669"/>
    <property type="project" value="InterPro"/>
</dbReference>
<keyword evidence="3 9" id="KW-0328">Glycosyltransferase</keyword>
<keyword evidence="4 9" id="KW-0808">Transferase</keyword>
<comment type="pathway">
    <text evidence="2 9">Pyrimidine metabolism; UMP biosynthesis via de novo pathway; UMP from orotate: step 1/2.</text>
</comment>
<dbReference type="NCBIfam" id="TIGR00336">
    <property type="entry name" value="pyrE"/>
    <property type="match status" value="1"/>
</dbReference>
<dbReference type="GO" id="GO:0044205">
    <property type="term" value="P:'de novo' UMP biosynthetic process"/>
    <property type="evidence" value="ECO:0007669"/>
    <property type="project" value="UniProtKB-UniRule"/>
</dbReference>
<name>B7K1C0_RIPO1</name>
<evidence type="ECO:0000256" key="3">
    <source>
        <dbReference type="ARBA" id="ARBA00022676"/>
    </source>
</evidence>
<dbReference type="OrthoDB" id="9802134at2"/>
<dbReference type="PANTHER" id="PTHR19278:SF9">
    <property type="entry name" value="URIDINE 5'-MONOPHOSPHATE SYNTHASE"/>
    <property type="match status" value="1"/>
</dbReference>
<comment type="subunit">
    <text evidence="9">Homodimer.</text>
</comment>
<feature type="coiled-coil region" evidence="10">
    <location>
        <begin position="248"/>
        <end position="275"/>
    </location>
</feature>
<evidence type="ECO:0000256" key="1">
    <source>
        <dbReference type="ARBA" id="ARBA00004861"/>
    </source>
</evidence>
<comment type="cofactor">
    <cofactor evidence="9">
        <name>Mg(2+)</name>
        <dbReference type="ChEBI" id="CHEBI:18420"/>
    </cofactor>
</comment>
<keyword evidence="9" id="KW-0460">Magnesium</keyword>
<dbReference type="EC" id="2.4.2.10" evidence="9"/>
<keyword evidence="5" id="KW-0210">Decarboxylase</keyword>
<dbReference type="InterPro" id="IPR011995">
    <property type="entry name" value="OMPdecase_type-2"/>
</dbReference>
<dbReference type="InterPro" id="IPR029057">
    <property type="entry name" value="PRTase-like"/>
</dbReference>
<dbReference type="Pfam" id="PF00156">
    <property type="entry name" value="Pribosyltran"/>
    <property type="match status" value="1"/>
</dbReference>
<dbReference type="HOGENOM" id="CLU_027768_0_0_3"/>
<sequence length="479" mass="54053">MSFFEKLTQAITYHETLLVVGLDPNPEMMLQYHYNDCSPDSLKKQWSTWLKSIISETMGSVCAYKPTLGFYQVLGALGLELLSEIIAEIPPDIPIILDAKHGDLNTSTIFAKAIFEQWKVDAVTVSPYSGHDQVAPFLVYPDKGVFVLCHSSNPGAIALQEYPTPETPFYLQVVKEAKMWGTIEQVLLEVGTTDVEVIKKIRSIAPERFILMRSIWSQKNQLETILTAGLNSNGDGLLIPIPQDFLKADHLKEQVKTLNQEINRTRNQIMSQQNSCQLWTSDVCLFNPHPYQDLILQLYDIGCLLFGEYVQASGATFSYYIDLRQIISNPQIFHQVLRAYADILDQLEFDRIAGIPYGSLPTATGLSLMLHHPMIYPRKEIKAHGTRRLIEGEFNPGEKVVLIDDILITGKSVIEGAEKLQSSGLIVKDIVVFIDHEENVKDKIESYGYTAYSVLKISEITETLYAAGRINQEQYQRLS</sequence>
<dbReference type="SUPFAM" id="SSF53271">
    <property type="entry name" value="PRTase-like"/>
    <property type="match status" value="1"/>
</dbReference>
<feature type="binding site" evidence="9">
    <location>
        <position position="384"/>
    </location>
    <ligand>
        <name>5-phospho-alpha-D-ribose 1-diphosphate</name>
        <dbReference type="ChEBI" id="CHEBI:58017"/>
        <note>ligand shared between dimeric partners</note>
    </ligand>
</feature>
<dbReference type="GO" id="GO:0004588">
    <property type="term" value="F:orotate phosphoribosyltransferase activity"/>
    <property type="evidence" value="ECO:0007669"/>
    <property type="project" value="UniProtKB-UniRule"/>
</dbReference>
<dbReference type="eggNOG" id="COG0461">
    <property type="taxonomic scope" value="Bacteria"/>
</dbReference>
<dbReference type="InterPro" id="IPR011060">
    <property type="entry name" value="RibuloseP-bd_barrel"/>
</dbReference>
<evidence type="ECO:0000256" key="9">
    <source>
        <dbReference type="HAMAP-Rule" id="MF_01208"/>
    </source>
</evidence>
<evidence type="ECO:0000313" key="12">
    <source>
        <dbReference type="EMBL" id="ACK66315.1"/>
    </source>
</evidence>
<comment type="similarity">
    <text evidence="9">Belongs to the purine/pyrimidine phosphoribosyltransferase family. PyrE subfamily.</text>
</comment>
<keyword evidence="6 9" id="KW-0665">Pyrimidine biosynthesis</keyword>
<dbReference type="Pfam" id="PF00215">
    <property type="entry name" value="OMPdecase"/>
    <property type="match status" value="1"/>
</dbReference>
<dbReference type="HAMAP" id="MF_01208">
    <property type="entry name" value="PyrE"/>
    <property type="match status" value="1"/>
</dbReference>
<dbReference type="SMART" id="SM00934">
    <property type="entry name" value="OMPdecase"/>
    <property type="match status" value="1"/>
</dbReference>
<feature type="binding site" description="in other chain" evidence="9">
    <location>
        <position position="379"/>
    </location>
    <ligand>
        <name>5-phospho-alpha-D-ribose 1-diphosphate</name>
        <dbReference type="ChEBI" id="CHEBI:58017"/>
        <note>ligand shared between dimeric partners</note>
    </ligand>
</feature>
<dbReference type="AlphaFoldDB" id="B7K1C0"/>